<accession>E1R1P7</accession>
<dbReference type="KEGG" id="ssm:Spirs_2308"/>
<evidence type="ECO:0008006" key="3">
    <source>
        <dbReference type="Google" id="ProtNLM"/>
    </source>
</evidence>
<protein>
    <recommendedName>
        <fullName evidence="3">Outer membrane protein beta-barrel domain-containing protein</fullName>
    </recommendedName>
</protein>
<organism evidence="1 2">
    <name type="scientific">Sediminispirochaeta smaragdinae (strain DSM 11293 / JCM 15392 / SEBR 4228)</name>
    <name type="common">Spirochaeta smaragdinae</name>
    <dbReference type="NCBI Taxonomy" id="573413"/>
    <lineage>
        <taxon>Bacteria</taxon>
        <taxon>Pseudomonadati</taxon>
        <taxon>Spirochaetota</taxon>
        <taxon>Spirochaetia</taxon>
        <taxon>Spirochaetales</taxon>
        <taxon>Spirochaetaceae</taxon>
        <taxon>Sediminispirochaeta</taxon>
    </lineage>
</organism>
<dbReference type="Proteomes" id="UP000002318">
    <property type="component" value="Chromosome"/>
</dbReference>
<dbReference type="STRING" id="573413.Spirs_2308"/>
<proteinExistence type="predicted"/>
<dbReference type="RefSeq" id="WP_013254886.1">
    <property type="nucleotide sequence ID" value="NC_014364.1"/>
</dbReference>
<name>E1R1P7_SEDSS</name>
<evidence type="ECO:0000313" key="1">
    <source>
        <dbReference type="EMBL" id="ADK81423.1"/>
    </source>
</evidence>
<dbReference type="AlphaFoldDB" id="E1R1P7"/>
<dbReference type="HOGENOM" id="CLU_1433673_0_0_12"/>
<keyword evidence="2" id="KW-1185">Reference proteome</keyword>
<evidence type="ECO:0000313" key="2">
    <source>
        <dbReference type="Proteomes" id="UP000002318"/>
    </source>
</evidence>
<dbReference type="EMBL" id="CP002116">
    <property type="protein sequence ID" value="ADK81423.1"/>
    <property type="molecule type" value="Genomic_DNA"/>
</dbReference>
<dbReference type="OrthoDB" id="9822490at2"/>
<sequence>MRYRRTIACFFLFVIVVPLPVEAREIIFSTAGEGSVAFLDTDKFGSACAGRLGGGVGSCYGFREKKEEFTLSPTVTLSYFGSSRSSVTDNIVIYRGFHTLRLALGLDFSIPTIPIMMNIAVGTNIAKYTDTANYFFFPDLQCIFFREIDALSRKKSTWDIGLPVRLSLRNDMDVDLSAGIAFRLNLFLF</sequence>
<gene>
    <name evidence="1" type="ordered locus">Spirs_2308</name>
</gene>
<reference evidence="1 2" key="1">
    <citation type="journal article" date="2010" name="Stand. Genomic Sci.">
        <title>Complete genome sequence of Spirochaeta smaragdinae type strain (SEBR 4228).</title>
        <authorList>
            <person name="Mavromatis K."/>
            <person name="Yasawong M."/>
            <person name="Chertkov O."/>
            <person name="Lapidus A."/>
            <person name="Lucas S."/>
            <person name="Nolan M."/>
            <person name="Del Rio T.G."/>
            <person name="Tice H."/>
            <person name="Cheng J.F."/>
            <person name="Pitluck S."/>
            <person name="Liolios K."/>
            <person name="Ivanova N."/>
            <person name="Tapia R."/>
            <person name="Han C."/>
            <person name="Bruce D."/>
            <person name="Goodwin L."/>
            <person name="Pati A."/>
            <person name="Chen A."/>
            <person name="Palaniappan K."/>
            <person name="Land M."/>
            <person name="Hauser L."/>
            <person name="Chang Y.J."/>
            <person name="Jeffries C.D."/>
            <person name="Detter J.C."/>
            <person name="Rohde M."/>
            <person name="Brambilla E."/>
            <person name="Spring S."/>
            <person name="Goker M."/>
            <person name="Sikorski J."/>
            <person name="Woyke T."/>
            <person name="Bristow J."/>
            <person name="Eisen J.A."/>
            <person name="Markowitz V."/>
            <person name="Hugenholtz P."/>
            <person name="Klenk H.P."/>
            <person name="Kyrpides N.C."/>
        </authorList>
    </citation>
    <scope>NUCLEOTIDE SEQUENCE [LARGE SCALE GENOMIC DNA]</scope>
    <source>
        <strain evidence="2">DSM 11293 / JCM 15392 / SEBR 4228</strain>
    </source>
</reference>